<feature type="region of interest" description="Disordered" evidence="2">
    <location>
        <begin position="1"/>
        <end position="59"/>
    </location>
</feature>
<keyword evidence="4" id="KW-1185">Reference proteome</keyword>
<feature type="compositionally biased region" description="Low complexity" evidence="2">
    <location>
        <begin position="1"/>
        <end position="13"/>
    </location>
</feature>
<evidence type="ECO:0000313" key="4">
    <source>
        <dbReference type="Proteomes" id="UP000015354"/>
    </source>
</evidence>
<feature type="compositionally biased region" description="Gly residues" evidence="2">
    <location>
        <begin position="43"/>
        <end position="58"/>
    </location>
</feature>
<sequence>MKSFSQVSSASSSTLKAQPLENTSTVATSSNNTTNLSIAQSGDGVGDGDGAGAGGAGGREASLFTMFHKSGGPSFLATPPLARLDSDDRTSQAEDANVASPTIEGRNTTPTNPSGVYSVEEEILKNRLEKERKEIENAERLRVEQEKMKRSVILTFNDFVFENDHSSRASATATPSPPPSTTTGVLKAGERTYVEQQLTDHSGGSARPSRVRTARRFCKTQRRRSFVFRRATL</sequence>
<evidence type="ECO:0000256" key="2">
    <source>
        <dbReference type="SAM" id="MobiDB-lite"/>
    </source>
</evidence>
<feature type="compositionally biased region" description="Polar residues" evidence="2">
    <location>
        <begin position="105"/>
        <end position="115"/>
    </location>
</feature>
<dbReference type="AlphaFoldDB" id="S9V0E4"/>
<protein>
    <submittedName>
        <fullName evidence="3">Uncharacterized protein</fullName>
    </submittedName>
</protein>
<proteinExistence type="predicted"/>
<organism evidence="3 4">
    <name type="scientific">Strigomonas culicis</name>
    <dbReference type="NCBI Taxonomy" id="28005"/>
    <lineage>
        <taxon>Eukaryota</taxon>
        <taxon>Discoba</taxon>
        <taxon>Euglenozoa</taxon>
        <taxon>Kinetoplastea</taxon>
        <taxon>Metakinetoplastina</taxon>
        <taxon>Trypanosomatida</taxon>
        <taxon>Trypanosomatidae</taxon>
        <taxon>Strigomonadinae</taxon>
        <taxon>Strigomonas</taxon>
    </lineage>
</organism>
<dbReference type="EMBL" id="ATMH01011412">
    <property type="protein sequence ID" value="EPY16250.1"/>
    <property type="molecule type" value="Genomic_DNA"/>
</dbReference>
<accession>S9V0E4</accession>
<keyword evidence="1" id="KW-0175">Coiled coil</keyword>
<dbReference type="Proteomes" id="UP000015354">
    <property type="component" value="Unassembled WGS sequence"/>
</dbReference>
<feature type="coiled-coil region" evidence="1">
    <location>
        <begin position="118"/>
        <end position="148"/>
    </location>
</feature>
<feature type="compositionally biased region" description="Low complexity" evidence="2">
    <location>
        <begin position="22"/>
        <end position="37"/>
    </location>
</feature>
<gene>
    <name evidence="3" type="ORF">STCU_11452</name>
</gene>
<feature type="region of interest" description="Disordered" evidence="2">
    <location>
        <begin position="74"/>
        <end position="115"/>
    </location>
</feature>
<evidence type="ECO:0000313" key="3">
    <source>
        <dbReference type="EMBL" id="EPY16250.1"/>
    </source>
</evidence>
<comment type="caution">
    <text evidence="3">The sequence shown here is derived from an EMBL/GenBank/DDBJ whole genome shotgun (WGS) entry which is preliminary data.</text>
</comment>
<name>S9V0E4_9TRYP</name>
<reference evidence="3 4" key="1">
    <citation type="journal article" date="2013" name="PLoS ONE">
        <title>Predicting the Proteins of Angomonas deanei, Strigomonas culicis and Their Respective Endosymbionts Reveals New Aspects of the Trypanosomatidae Family.</title>
        <authorList>
            <person name="Motta M.C."/>
            <person name="Martins A.C."/>
            <person name="de Souza S.S."/>
            <person name="Catta-Preta C.M."/>
            <person name="Silva R."/>
            <person name="Klein C.C."/>
            <person name="de Almeida L.G."/>
            <person name="de Lima Cunha O."/>
            <person name="Ciapina L.P."/>
            <person name="Brocchi M."/>
            <person name="Colabardini A.C."/>
            <person name="de Araujo Lima B."/>
            <person name="Machado C.R."/>
            <person name="de Almeida Soares C.M."/>
            <person name="Probst C.M."/>
            <person name="de Menezes C.B."/>
            <person name="Thompson C.E."/>
            <person name="Bartholomeu D.C."/>
            <person name="Gradia D.F."/>
            <person name="Pavoni D.P."/>
            <person name="Grisard E.C."/>
            <person name="Fantinatti-Garboggini F."/>
            <person name="Marchini F.K."/>
            <person name="Rodrigues-Luiz G.F."/>
            <person name="Wagner G."/>
            <person name="Goldman G.H."/>
            <person name="Fietto J.L."/>
            <person name="Elias M.C."/>
            <person name="Goldman M.H."/>
            <person name="Sagot M.F."/>
            <person name="Pereira M."/>
            <person name="Stoco P.H."/>
            <person name="de Mendonca-Neto R.P."/>
            <person name="Teixeira S.M."/>
            <person name="Maciel T.E."/>
            <person name="de Oliveira Mendes T.A."/>
            <person name="Urmenyi T.P."/>
            <person name="de Souza W."/>
            <person name="Schenkman S."/>
            <person name="de Vasconcelos A.T."/>
        </authorList>
    </citation>
    <scope>NUCLEOTIDE SEQUENCE [LARGE SCALE GENOMIC DNA]</scope>
</reference>
<evidence type="ECO:0000256" key="1">
    <source>
        <dbReference type="SAM" id="Coils"/>
    </source>
</evidence>